<feature type="domain" description="Methyltransferase type 12" evidence="1">
    <location>
        <begin position="149"/>
        <end position="238"/>
    </location>
</feature>
<gene>
    <name evidence="2" type="ORF">CG50_09610</name>
</gene>
<organism evidence="2 3">
    <name type="scientific">Paenirhodobacter enshiensis</name>
    <dbReference type="NCBI Taxonomy" id="1105367"/>
    <lineage>
        <taxon>Bacteria</taxon>
        <taxon>Pseudomonadati</taxon>
        <taxon>Pseudomonadota</taxon>
        <taxon>Alphaproteobacteria</taxon>
        <taxon>Rhodobacterales</taxon>
        <taxon>Rhodobacter group</taxon>
        <taxon>Paenirhodobacter</taxon>
    </lineage>
</organism>
<keyword evidence="3" id="KW-1185">Reference proteome</keyword>
<name>A0A086XRC6_9RHOB</name>
<evidence type="ECO:0000313" key="3">
    <source>
        <dbReference type="Proteomes" id="UP000028824"/>
    </source>
</evidence>
<dbReference type="Gene3D" id="3.40.50.150">
    <property type="entry name" value="Vaccinia Virus protein VP39"/>
    <property type="match status" value="1"/>
</dbReference>
<dbReference type="EMBL" id="JFZB01000042">
    <property type="protein sequence ID" value="KFI24576.1"/>
    <property type="molecule type" value="Genomic_DNA"/>
</dbReference>
<dbReference type="CDD" id="cd02440">
    <property type="entry name" value="AdoMet_MTases"/>
    <property type="match status" value="1"/>
</dbReference>
<dbReference type="InterPro" id="IPR013217">
    <property type="entry name" value="Methyltransf_12"/>
</dbReference>
<dbReference type="Pfam" id="PF08242">
    <property type="entry name" value="Methyltransf_12"/>
    <property type="match status" value="1"/>
</dbReference>
<dbReference type="SUPFAM" id="SSF53335">
    <property type="entry name" value="S-adenosyl-L-methionine-dependent methyltransferases"/>
    <property type="match status" value="1"/>
</dbReference>
<dbReference type="AlphaFoldDB" id="A0A086XRC6"/>
<protein>
    <recommendedName>
        <fullName evidence="1">Methyltransferase type 12 domain-containing protein</fullName>
    </recommendedName>
</protein>
<dbReference type="Proteomes" id="UP000028824">
    <property type="component" value="Unassembled WGS sequence"/>
</dbReference>
<evidence type="ECO:0000313" key="2">
    <source>
        <dbReference type="EMBL" id="KFI24576.1"/>
    </source>
</evidence>
<reference evidence="2 3" key="1">
    <citation type="submission" date="2014-03" db="EMBL/GenBank/DDBJ databases">
        <title>Genome of Paenirhodobacter enshiensis DW2-9.</title>
        <authorList>
            <person name="Wang D."/>
            <person name="Wang G."/>
        </authorList>
    </citation>
    <scope>NUCLEOTIDE SEQUENCE [LARGE SCALE GENOMIC DNA]</scope>
    <source>
        <strain evidence="2 3">DW2-9</strain>
    </source>
</reference>
<dbReference type="Gene3D" id="1.25.40.10">
    <property type="entry name" value="Tetratricopeptide repeat domain"/>
    <property type="match status" value="1"/>
</dbReference>
<comment type="caution">
    <text evidence="2">The sequence shown here is derived from an EMBL/GenBank/DDBJ whole genome shotgun (WGS) entry which is preliminary data.</text>
</comment>
<dbReference type="SUPFAM" id="SSF48452">
    <property type="entry name" value="TPR-like"/>
    <property type="match status" value="1"/>
</dbReference>
<sequence>MSAHIVSPVQFCSGDLLADRRAEFAEGLVNAGDPGGAAELYRQALEIVPGWGAGWYRLGEICAHGALAGAREAFAEALRLDPDDTLGAGLQIALLDGRAGTARMPSAFVETLFDQYAGHFDHALVDTLGYRGPQLLEAQLGGGTWGRALDLGCGTGLMGEVLRARSGWLEGWDISAEMLREAGAKRLYDRLEKCDLSRLDPPRERWDLIAAADVFSYLGELSEILSWCHAALDAGGVLAFTAEATTPEEARLGGCVLRESRRYAHAEAALIAELSAAGFSAEIGHGVLRMDRGVPIAALAVVARRL</sequence>
<evidence type="ECO:0000259" key="1">
    <source>
        <dbReference type="Pfam" id="PF08242"/>
    </source>
</evidence>
<proteinExistence type="predicted"/>
<dbReference type="InterPro" id="IPR029063">
    <property type="entry name" value="SAM-dependent_MTases_sf"/>
</dbReference>
<dbReference type="RefSeq" id="WP_051910022.1">
    <property type="nucleotide sequence ID" value="NZ_JFZB01000042.1"/>
</dbReference>
<dbReference type="STRING" id="1105367.CG50_09610"/>
<dbReference type="eggNOG" id="COG4976">
    <property type="taxonomic scope" value="Bacteria"/>
</dbReference>
<accession>A0A086XRC6</accession>
<dbReference type="InterPro" id="IPR011990">
    <property type="entry name" value="TPR-like_helical_dom_sf"/>
</dbReference>